<feature type="transmembrane region" description="Helical" evidence="1">
    <location>
        <begin position="113"/>
        <end position="134"/>
    </location>
</feature>
<name>A0ABS9UGS3_9BACL</name>
<protein>
    <recommendedName>
        <fullName evidence="4">Lipoprotein</fullName>
    </recommendedName>
</protein>
<feature type="transmembrane region" description="Helical" evidence="1">
    <location>
        <begin position="48"/>
        <end position="71"/>
    </location>
</feature>
<sequence>MKTFYHSLIMWIPIVLLFSCAAFGVELLEGNKIRTSEYFGLNDFGPFLLFIYTSLLVMLYPISFLPLTFIVSKYGKKPEFKMIIFTLFGGGMGTIVFKIIYDERFIEEFNLSIISSIILFSVAGLLFALVEIAIKRNIKFV</sequence>
<keyword evidence="1" id="KW-0472">Membrane</keyword>
<evidence type="ECO:0000256" key="1">
    <source>
        <dbReference type="SAM" id="Phobius"/>
    </source>
</evidence>
<comment type="caution">
    <text evidence="2">The sequence shown here is derived from an EMBL/GenBank/DDBJ whole genome shotgun (WGS) entry which is preliminary data.</text>
</comment>
<organism evidence="2 3">
    <name type="scientific">Solibacillus palustris</name>
    <dbReference type="NCBI Taxonomy" id="2908203"/>
    <lineage>
        <taxon>Bacteria</taxon>
        <taxon>Bacillati</taxon>
        <taxon>Bacillota</taxon>
        <taxon>Bacilli</taxon>
        <taxon>Bacillales</taxon>
        <taxon>Caryophanaceae</taxon>
        <taxon>Solibacillus</taxon>
    </lineage>
</organism>
<evidence type="ECO:0000313" key="2">
    <source>
        <dbReference type="EMBL" id="MCH7323340.1"/>
    </source>
</evidence>
<proteinExistence type="predicted"/>
<dbReference type="PROSITE" id="PS51257">
    <property type="entry name" value="PROKAR_LIPOPROTEIN"/>
    <property type="match status" value="1"/>
</dbReference>
<gene>
    <name evidence="2" type="ORF">LZ480_15805</name>
</gene>
<dbReference type="EMBL" id="JAKZFC010000007">
    <property type="protein sequence ID" value="MCH7323340.1"/>
    <property type="molecule type" value="Genomic_DNA"/>
</dbReference>
<reference evidence="2 3" key="1">
    <citation type="submission" date="2022-03" db="EMBL/GenBank/DDBJ databases">
        <authorList>
            <person name="Jo J.-H."/>
            <person name="Im W.-T."/>
        </authorList>
    </citation>
    <scope>NUCLEOTIDE SEQUENCE [LARGE SCALE GENOMIC DNA]</scope>
    <source>
        <strain evidence="2 3">MA9</strain>
    </source>
</reference>
<dbReference type="RefSeq" id="WP_241370512.1">
    <property type="nucleotide sequence ID" value="NZ_JAKZFC010000007.1"/>
</dbReference>
<feature type="transmembrane region" description="Helical" evidence="1">
    <location>
        <begin position="83"/>
        <end position="101"/>
    </location>
</feature>
<accession>A0ABS9UGS3</accession>
<dbReference type="Proteomes" id="UP001316087">
    <property type="component" value="Unassembled WGS sequence"/>
</dbReference>
<evidence type="ECO:0000313" key="3">
    <source>
        <dbReference type="Proteomes" id="UP001316087"/>
    </source>
</evidence>
<keyword evidence="1" id="KW-0812">Transmembrane</keyword>
<evidence type="ECO:0008006" key="4">
    <source>
        <dbReference type="Google" id="ProtNLM"/>
    </source>
</evidence>
<keyword evidence="3" id="KW-1185">Reference proteome</keyword>
<keyword evidence="1" id="KW-1133">Transmembrane helix</keyword>